<dbReference type="EMBL" id="LVVT01000001">
    <property type="protein sequence ID" value="TQS84492.1"/>
    <property type="molecule type" value="Genomic_DNA"/>
</dbReference>
<evidence type="ECO:0000256" key="3">
    <source>
        <dbReference type="ARBA" id="ARBA00022840"/>
    </source>
</evidence>
<evidence type="ECO:0000256" key="2">
    <source>
        <dbReference type="ARBA" id="ARBA00022741"/>
    </source>
</evidence>
<evidence type="ECO:0000313" key="7">
    <source>
        <dbReference type="Proteomes" id="UP000752814"/>
    </source>
</evidence>
<evidence type="ECO:0000313" key="6">
    <source>
        <dbReference type="EMBL" id="TQS84492.1"/>
    </source>
</evidence>
<evidence type="ECO:0000256" key="4">
    <source>
        <dbReference type="ARBA" id="ARBA00022967"/>
    </source>
</evidence>
<dbReference type="AlphaFoldDB" id="A0A8J8PH76"/>
<feature type="domain" description="ABC transporter" evidence="5">
    <location>
        <begin position="3"/>
        <end position="239"/>
    </location>
</feature>
<gene>
    <name evidence="6" type="ORF">A3207_00140</name>
</gene>
<reference evidence="6" key="1">
    <citation type="submission" date="2016-03" db="EMBL/GenBank/DDBJ databases">
        <authorList>
            <person name="Borrel G."/>
            <person name="Mccann A."/>
            <person name="O'Toole P.W."/>
        </authorList>
    </citation>
    <scope>NUCLEOTIDE SEQUENCE</scope>
    <source>
        <strain evidence="6">183</strain>
    </source>
</reference>
<evidence type="ECO:0000256" key="1">
    <source>
        <dbReference type="ARBA" id="ARBA00022448"/>
    </source>
</evidence>
<dbReference type="InterPro" id="IPR003593">
    <property type="entry name" value="AAA+_ATPase"/>
</dbReference>
<organism evidence="6 7">
    <name type="scientific">Candidatus Methanomassiliicoccus intestinalis</name>
    <dbReference type="NCBI Taxonomy" id="1406512"/>
    <lineage>
        <taxon>Archaea</taxon>
        <taxon>Methanobacteriati</taxon>
        <taxon>Thermoplasmatota</taxon>
        <taxon>Thermoplasmata</taxon>
        <taxon>Methanomassiliicoccales</taxon>
        <taxon>Methanomassiliicoccaceae</taxon>
        <taxon>Methanomassiliicoccus</taxon>
    </lineage>
</organism>
<dbReference type="RefSeq" id="WP_400204457.1">
    <property type="nucleotide sequence ID" value="NZ_CAYAYE010000041.1"/>
</dbReference>
<dbReference type="FunFam" id="3.40.50.300:FF:000134">
    <property type="entry name" value="Iron-enterobactin ABC transporter ATP-binding protein"/>
    <property type="match status" value="1"/>
</dbReference>
<sequence length="260" mass="29017">MSLNVNDLRFSYSKKEILKGISFEADRGEVVGILGQNGCGKTTLLRCINASLTPGSGNVTLDGEDVKKLSKKEIARRMAFVTQTTNITFPFTVYETVMMGRYPRIGSMSSETDSDLSIVYNAMRDTGTLQFADRGINELSGGERRRVLIARALTQEPEVLLLDEPTLHLDINHQFDLMELINKLAKEKKLLVLIVTHDIILASRYCDKMILIENGKINHMGKTADVASPGNFKEIFEIDSEISHDDRFGLNVTLIGRCKT</sequence>
<name>A0A8J8PH76_9ARCH</name>
<dbReference type="PROSITE" id="PS50893">
    <property type="entry name" value="ABC_TRANSPORTER_2"/>
    <property type="match status" value="1"/>
</dbReference>
<dbReference type="GO" id="GO:0005524">
    <property type="term" value="F:ATP binding"/>
    <property type="evidence" value="ECO:0007669"/>
    <property type="project" value="UniProtKB-KW"/>
</dbReference>
<dbReference type="PROSITE" id="PS00211">
    <property type="entry name" value="ABC_TRANSPORTER_1"/>
    <property type="match status" value="1"/>
</dbReference>
<protein>
    <recommendedName>
        <fullName evidence="5">ABC transporter domain-containing protein</fullName>
    </recommendedName>
</protein>
<dbReference type="SUPFAM" id="SSF52540">
    <property type="entry name" value="P-loop containing nucleoside triphosphate hydrolases"/>
    <property type="match status" value="1"/>
</dbReference>
<comment type="caution">
    <text evidence="6">The sequence shown here is derived from an EMBL/GenBank/DDBJ whole genome shotgun (WGS) entry which is preliminary data.</text>
</comment>
<dbReference type="Pfam" id="PF00005">
    <property type="entry name" value="ABC_tran"/>
    <property type="match status" value="1"/>
</dbReference>
<dbReference type="GO" id="GO:0016887">
    <property type="term" value="F:ATP hydrolysis activity"/>
    <property type="evidence" value="ECO:0007669"/>
    <property type="project" value="InterPro"/>
</dbReference>
<dbReference type="Proteomes" id="UP000752814">
    <property type="component" value="Unassembled WGS sequence"/>
</dbReference>
<dbReference type="SMART" id="SM00382">
    <property type="entry name" value="AAA"/>
    <property type="match status" value="1"/>
</dbReference>
<dbReference type="PANTHER" id="PTHR42794:SF1">
    <property type="entry name" value="HEMIN IMPORT ATP-BINDING PROTEIN HMUV"/>
    <property type="match status" value="1"/>
</dbReference>
<dbReference type="InterPro" id="IPR003439">
    <property type="entry name" value="ABC_transporter-like_ATP-bd"/>
</dbReference>
<dbReference type="InterPro" id="IPR017871">
    <property type="entry name" value="ABC_transporter-like_CS"/>
</dbReference>
<dbReference type="CDD" id="cd03214">
    <property type="entry name" value="ABC_Iron-Siderophores_B12_Hemin"/>
    <property type="match status" value="1"/>
</dbReference>
<evidence type="ECO:0000259" key="5">
    <source>
        <dbReference type="PROSITE" id="PS50893"/>
    </source>
</evidence>
<dbReference type="PANTHER" id="PTHR42794">
    <property type="entry name" value="HEMIN IMPORT ATP-BINDING PROTEIN HMUV"/>
    <property type="match status" value="1"/>
</dbReference>
<keyword evidence="1" id="KW-0813">Transport</keyword>
<keyword evidence="3" id="KW-0067">ATP-binding</keyword>
<dbReference type="InterPro" id="IPR027417">
    <property type="entry name" value="P-loop_NTPase"/>
</dbReference>
<accession>A0A8J8PH76</accession>
<proteinExistence type="predicted"/>
<keyword evidence="2" id="KW-0547">Nucleotide-binding</keyword>
<dbReference type="Gene3D" id="3.40.50.300">
    <property type="entry name" value="P-loop containing nucleotide triphosphate hydrolases"/>
    <property type="match status" value="1"/>
</dbReference>
<keyword evidence="4" id="KW-1278">Translocase</keyword>